<dbReference type="AlphaFoldDB" id="A0A6N9VF00"/>
<comment type="caution">
    <text evidence="1">The sequence shown here is derived from an EMBL/GenBank/DDBJ whole genome shotgun (WGS) entry which is preliminary data.</text>
</comment>
<evidence type="ECO:0000313" key="1">
    <source>
        <dbReference type="EMBL" id="NEB70165.1"/>
    </source>
</evidence>
<accession>A0A6N9VF00</accession>
<protein>
    <submittedName>
        <fullName evidence="1">Uncharacterized protein</fullName>
    </submittedName>
</protein>
<feature type="non-terminal residue" evidence="1">
    <location>
        <position position="130"/>
    </location>
</feature>
<gene>
    <name evidence="1" type="ORF">G3I39_24380</name>
</gene>
<proteinExistence type="predicted"/>
<feature type="non-terminal residue" evidence="1">
    <location>
        <position position="1"/>
    </location>
</feature>
<organism evidence="1 2">
    <name type="scientific">Streptomyces microflavus</name>
    <name type="common">Streptomyces lipmanii</name>
    <dbReference type="NCBI Taxonomy" id="1919"/>
    <lineage>
        <taxon>Bacteria</taxon>
        <taxon>Bacillati</taxon>
        <taxon>Actinomycetota</taxon>
        <taxon>Actinomycetes</taxon>
        <taxon>Kitasatosporales</taxon>
        <taxon>Streptomycetaceae</taxon>
        <taxon>Streptomyces</taxon>
    </lineage>
</organism>
<sequence>LHAGVPDRAALGTAGTATFSAVTVQLAVVVITRVLCRGSREAAAVAEERDRLRTRMLAAEQWQKGRRDLFTGQLGAVLPLLAALADGVTDPRDEEAQRQCALRATQLRRLFAQNDEVPDPLVHEVAACVD</sequence>
<dbReference type="EMBL" id="JAAGME010001010">
    <property type="protein sequence ID" value="NEB70165.1"/>
    <property type="molecule type" value="Genomic_DNA"/>
</dbReference>
<name>A0A6N9VF00_STRMI</name>
<evidence type="ECO:0000313" key="2">
    <source>
        <dbReference type="Proteomes" id="UP000471648"/>
    </source>
</evidence>
<reference evidence="1 2" key="1">
    <citation type="submission" date="2020-01" db="EMBL/GenBank/DDBJ databases">
        <title>Insect and environment-associated Actinomycetes.</title>
        <authorList>
            <person name="Currrie C."/>
            <person name="Chevrette M."/>
            <person name="Carlson C."/>
            <person name="Stubbendieck R."/>
            <person name="Wendt-Pienkowski E."/>
        </authorList>
    </citation>
    <scope>NUCLEOTIDE SEQUENCE [LARGE SCALE GENOMIC DNA]</scope>
    <source>
        <strain evidence="1 2">SID14438</strain>
    </source>
</reference>
<dbReference type="Proteomes" id="UP000471648">
    <property type="component" value="Unassembled WGS sequence"/>
</dbReference>